<dbReference type="Gene3D" id="1.25.40.20">
    <property type="entry name" value="Ankyrin repeat-containing domain"/>
    <property type="match status" value="2"/>
</dbReference>
<dbReference type="PANTHER" id="PTHR24129">
    <property type="entry name" value="ANKYCORBIN"/>
    <property type="match status" value="1"/>
</dbReference>
<feature type="coiled-coil region" evidence="12">
    <location>
        <begin position="990"/>
        <end position="1017"/>
    </location>
</feature>
<feature type="coiled-coil region" evidence="12">
    <location>
        <begin position="824"/>
        <end position="879"/>
    </location>
</feature>
<dbReference type="SMART" id="SM00248">
    <property type="entry name" value="ANK"/>
    <property type="match status" value="7"/>
</dbReference>
<dbReference type="SUPFAM" id="SSF90257">
    <property type="entry name" value="Myosin rod fragments"/>
    <property type="match status" value="1"/>
</dbReference>
<dbReference type="PROSITE" id="PS50297">
    <property type="entry name" value="ANK_REP_REGION"/>
    <property type="match status" value="4"/>
</dbReference>
<organism evidence="14 15">
    <name type="scientific">Sus scrofa</name>
    <name type="common">Pig</name>
    <dbReference type="NCBI Taxonomy" id="9823"/>
    <lineage>
        <taxon>Eukaryota</taxon>
        <taxon>Metazoa</taxon>
        <taxon>Chordata</taxon>
        <taxon>Craniata</taxon>
        <taxon>Vertebrata</taxon>
        <taxon>Euteleostomi</taxon>
        <taxon>Mammalia</taxon>
        <taxon>Eutheria</taxon>
        <taxon>Laurasiatheria</taxon>
        <taxon>Artiodactyla</taxon>
        <taxon>Suina</taxon>
        <taxon>Suidae</taxon>
        <taxon>Sus</taxon>
    </lineage>
</organism>
<evidence type="ECO:0000313" key="15">
    <source>
        <dbReference type="Proteomes" id="UP000694570"/>
    </source>
</evidence>
<evidence type="ECO:0000256" key="5">
    <source>
        <dbReference type="ARBA" id="ARBA00023043"/>
    </source>
</evidence>
<evidence type="ECO:0000256" key="9">
    <source>
        <dbReference type="ARBA" id="ARBA00057361"/>
    </source>
</evidence>
<comment type="function">
    <text evidence="10">Modulates isoactin dynamics to regulate the morphological alterations required for cell growth and motility. Interaction with ARF6 may modulate cell shape and motility after injury. May be involved in multiple neurite formation.</text>
</comment>
<evidence type="ECO:0000256" key="4">
    <source>
        <dbReference type="ARBA" id="ARBA00022737"/>
    </source>
</evidence>
<reference evidence="14" key="1">
    <citation type="submission" date="2025-08" db="UniProtKB">
        <authorList>
            <consortium name="Ensembl"/>
        </authorList>
    </citation>
    <scope>IDENTIFICATION</scope>
</reference>
<comment type="function">
    <text evidence="9">Regulates APAF1 expression and plays an important role in the regulation of stress-induced apoptosis. Promotes apoptosis by regulating three pathways, apoptosome up-regulation, LGALS3/galectin-3 down-regulation and NF-kappa-B inactivation. Regulates the redistribution of APAF1 into the nucleus after proapoptotic stress. Down-regulates the expression of LGALS3 by inhibiting NFKB1.</text>
</comment>
<feature type="repeat" description="ANK" evidence="11">
    <location>
        <begin position="418"/>
        <end position="450"/>
    </location>
</feature>
<dbReference type="InterPro" id="IPR036770">
    <property type="entry name" value="Ankyrin_rpt-contain_sf"/>
</dbReference>
<dbReference type="FunFam" id="1.25.40.20:FF:000083">
    <property type="entry name" value="Uveal autoantigen with coiled-coil domains and ankyrin repeats"/>
    <property type="match status" value="1"/>
</dbReference>
<feature type="region of interest" description="Disordered" evidence="13">
    <location>
        <begin position="272"/>
        <end position="312"/>
    </location>
</feature>
<evidence type="ECO:0000256" key="8">
    <source>
        <dbReference type="ARBA" id="ARBA00023242"/>
    </source>
</evidence>
<evidence type="ECO:0000256" key="7">
    <source>
        <dbReference type="ARBA" id="ARBA00023212"/>
    </source>
</evidence>
<dbReference type="InterPro" id="IPR042420">
    <property type="entry name" value="RAI14/UACA"/>
</dbReference>
<dbReference type="PRINTS" id="PR01415">
    <property type="entry name" value="ANKYRIN"/>
</dbReference>
<dbReference type="PANTHER" id="PTHR24129:SF1">
    <property type="entry name" value="UVEAL AUTOANTIGEN WITH COILED-COIL DOMAINS AND ANKYRIN REPEATS"/>
    <property type="match status" value="1"/>
</dbReference>
<feature type="repeat" description="ANK" evidence="11">
    <location>
        <begin position="484"/>
        <end position="516"/>
    </location>
</feature>
<dbReference type="Pfam" id="PF12796">
    <property type="entry name" value="Ank_2"/>
    <property type="match status" value="1"/>
</dbReference>
<dbReference type="GO" id="GO:0003779">
    <property type="term" value="F:actin binding"/>
    <property type="evidence" value="ECO:0007669"/>
    <property type="project" value="InterPro"/>
</dbReference>
<feature type="repeat" description="ANK" evidence="11">
    <location>
        <begin position="451"/>
        <end position="483"/>
    </location>
</feature>
<evidence type="ECO:0000256" key="2">
    <source>
        <dbReference type="ARBA" id="ARBA00004245"/>
    </source>
</evidence>
<feature type="coiled-coil region" evidence="12">
    <location>
        <begin position="921"/>
        <end position="966"/>
    </location>
</feature>
<name>A0A8D1C0P2_PIG</name>
<dbReference type="GO" id="GO:0005634">
    <property type="term" value="C:nucleus"/>
    <property type="evidence" value="ECO:0007669"/>
    <property type="project" value="UniProtKB-SubCell"/>
</dbReference>
<keyword evidence="5 11" id="KW-0040">ANK repeat</keyword>
<feature type="region of interest" description="Disordered" evidence="13">
    <location>
        <begin position="226"/>
        <end position="246"/>
    </location>
</feature>
<feature type="coiled-coil region" evidence="12">
    <location>
        <begin position="574"/>
        <end position="657"/>
    </location>
</feature>
<accession>A0A8D1C0P2</accession>
<feature type="repeat" description="ANK" evidence="11">
    <location>
        <begin position="352"/>
        <end position="384"/>
    </location>
</feature>
<dbReference type="GO" id="GO:0005856">
    <property type="term" value="C:cytoskeleton"/>
    <property type="evidence" value="ECO:0007669"/>
    <property type="project" value="UniProtKB-SubCell"/>
</dbReference>
<sequence>MWAIFHELSPPPFFFPPKQWFWTQQISIEHLTCALIFYNVLSKSLLNYLSFCATITLLLRERFFVCFFLEFLMRVVVSRYWDLCSKISAKLFLKAGVYAGDRESFLGPERRKGTSLEEEHVGGKRRTTREDESWWMLEPMLSLNLKLHHLGRRAPLAYSVPLSSLHTAGRLPPPVRLLKFQTFPPTGRGRVLLNLKGKSRPLPGFPLVGVGPIPVRVAGGLAVGGVPRRGPGADCRQEPPGGRWGWDSPCRRRLLSELADGRLLRFARGSGAPRSAGAALSGRDMKSLKSRLKRQDAPGPTPSGAVAPASAHAADWNKYDDRLMKAAERGDVEKVSSILAKKGVNPGKLDVEGRSAFHVVASKGNLECLNAILIHGVDITIGDTAGRNALHLAAKYGHALCLQKLLQYNCPTEHVDLQGRTALHDAAMADCPSSIQLLCDHGASVNAKDVDGRTPLVLATQMCRPTICQLLIDRGADINSRDKQNRTALMLGCEYGCKDAVEVLMKNGADVTLLDALGHDCFYYARIGDNLDILTLLKTASENTNRGRELWKKGPSLQQRNLTQMLDEVNMKSSQREHQNIQDLEIENEDLKERLRKIQQEQRILLDKVNGLQLQLNEEVMVADDLKSEKEKLKSLLATKEKQQEESLRTIEALKNRFKYFESDHLGSGGHFSNRKEDMLLTQGQMYMTDSQCTSLGMPAHMQSRSMLRPLELSLPNQTSYSENEILKKELEAMRTFCESAKQDRLKLQNELAHKVAECKALALECERVKEDSDEQIKQLEDALKDVQKRMYESEGKVKQMQTHFLALKEHLTSEASTGNHRLMEELKDQLRDMKVKYEGASAEVGKLRNQIKQNEMLVEEFKRDEGKLMEENKQLQKELGMCDVEREQRVRKVTEMEGQLKDLSAKLALSISAEKFESMKSLLSSEVNEKARKLAEMEGEYERSLSEIRSLKRELENSKAKLAQHVKPEEHEQLKSRLEQKSGELGKKITELTSKNQMLQKEIEKVHLDNKLLNQQVHNLTTEMKNHYVPLKVSEEMKKSHDVVVNDLNKKLSDVTHKYTEKKLEMEKLVMENASLSKTVSRLETVFVPPEKHEKEIMALKSSIAELKKQLAELNKKCDEDQEKIYSLVSENTNLKKAMSNQYVPVKTHEEIKTALSSTLDKANRELVDVKKKCENINQEFVKMKGENETLKRSLENTQNQVKAEYISLREHEEKMSAVRKSMKKVQDSSAEVLANYKKGQEEIVTLHAEIEAQKRELDTIQECIKLKYAPIISFEECERKFKATEKELKEQLSEQTQKCNVTEEEVKKCKQENDKLKKEIFTLQKDLKDKNVLVENSHEMERAFSRKTEELNRQLKDLLQKYTEVKGEKEKLAEENAKQSSEILAAQTLLQKQHMPLEQVEALKKSLNSTIETLKEELKTKQRCYEKEQQTVTQLRQMLENQKNSSVPLAEHLQIKEAFEKEVGIIKASLREKEEESQNKTEEVSRLQSEIQNTKQTLKKLETREVVDLSKYKATKSDLETQISNLNEKLANLNRKYEEVCEEVLHAKKKELSAKDEKELLHFSIEQEIKDQQERCDKSLTTITELQRRIQESAKQIEAKDNKITELLNDVERLKQALNGLSQLTYSSGSPSKRQSQLIESLQHQVKSLQQQLAGHMDEDVQAALLQIIQMRQGLVC</sequence>
<dbReference type="Proteomes" id="UP000694570">
    <property type="component" value="Unplaced"/>
</dbReference>
<dbReference type="PROSITE" id="PS50088">
    <property type="entry name" value="ANK_REPEAT"/>
    <property type="match status" value="5"/>
</dbReference>
<keyword evidence="7" id="KW-0206">Cytoskeleton</keyword>
<keyword evidence="8" id="KW-0539">Nucleus</keyword>
<evidence type="ECO:0000256" key="12">
    <source>
        <dbReference type="SAM" id="Coils"/>
    </source>
</evidence>
<evidence type="ECO:0000256" key="6">
    <source>
        <dbReference type="ARBA" id="ARBA00023054"/>
    </source>
</evidence>
<feature type="compositionally biased region" description="Low complexity" evidence="13">
    <location>
        <begin position="272"/>
        <end position="282"/>
    </location>
</feature>
<evidence type="ECO:0000256" key="3">
    <source>
        <dbReference type="ARBA" id="ARBA00022490"/>
    </source>
</evidence>
<gene>
    <name evidence="14" type="primary">UACA</name>
</gene>
<evidence type="ECO:0000256" key="10">
    <source>
        <dbReference type="ARBA" id="ARBA00058204"/>
    </source>
</evidence>
<evidence type="ECO:0000256" key="11">
    <source>
        <dbReference type="PROSITE-ProRule" id="PRU00023"/>
    </source>
</evidence>
<dbReference type="FunFam" id="1.25.40.20:FF:000287">
    <property type="entry name" value="Uveal autoantigen with coiled-coil domains and ankyrin repeats"/>
    <property type="match status" value="1"/>
</dbReference>
<evidence type="ECO:0000313" key="14">
    <source>
        <dbReference type="Ensembl" id="ENSSSCP00030009064.1"/>
    </source>
</evidence>
<feature type="repeat" description="ANK" evidence="11">
    <location>
        <begin position="385"/>
        <end position="417"/>
    </location>
</feature>
<dbReference type="InterPro" id="IPR002110">
    <property type="entry name" value="Ankyrin_rpt"/>
</dbReference>
<keyword evidence="4" id="KW-0677">Repeat</keyword>
<dbReference type="Ensembl" id="ENSSSCT00030020338.1">
    <property type="protein sequence ID" value="ENSSSCP00030009064.1"/>
    <property type="gene ID" value="ENSSSCG00030014681.1"/>
</dbReference>
<feature type="coiled-coil region" evidence="12">
    <location>
        <begin position="738"/>
        <end position="797"/>
    </location>
</feature>
<dbReference type="GO" id="GO:0005829">
    <property type="term" value="C:cytosol"/>
    <property type="evidence" value="ECO:0007669"/>
    <property type="project" value="UniProtKB-ARBA"/>
</dbReference>
<evidence type="ECO:0000256" key="1">
    <source>
        <dbReference type="ARBA" id="ARBA00004123"/>
    </source>
</evidence>
<keyword evidence="3" id="KW-0963">Cytoplasm</keyword>
<feature type="coiled-coil region" evidence="12">
    <location>
        <begin position="1098"/>
        <end position="1661"/>
    </location>
</feature>
<dbReference type="Pfam" id="PF00023">
    <property type="entry name" value="Ank"/>
    <property type="match status" value="2"/>
</dbReference>
<comment type="subcellular location">
    <subcellularLocation>
        <location evidence="2">Cytoplasm</location>
        <location evidence="2">Cytoskeleton</location>
    </subcellularLocation>
    <subcellularLocation>
        <location evidence="1">Nucleus</location>
    </subcellularLocation>
</comment>
<proteinExistence type="predicted"/>
<keyword evidence="6 12" id="KW-0175">Coiled coil</keyword>
<protein>
    <submittedName>
        <fullName evidence="14">Uveal autoantigen with coiled-coil domains and ankyrin repeats</fullName>
    </submittedName>
</protein>
<evidence type="ECO:0000256" key="13">
    <source>
        <dbReference type="SAM" id="MobiDB-lite"/>
    </source>
</evidence>
<dbReference type="SUPFAM" id="SSF48403">
    <property type="entry name" value="Ankyrin repeat"/>
    <property type="match status" value="1"/>
</dbReference>